<organism evidence="2">
    <name type="scientific">Tanacetum cinerariifolium</name>
    <name type="common">Dalmatian daisy</name>
    <name type="synonym">Chrysanthemum cinerariifolium</name>
    <dbReference type="NCBI Taxonomy" id="118510"/>
    <lineage>
        <taxon>Eukaryota</taxon>
        <taxon>Viridiplantae</taxon>
        <taxon>Streptophyta</taxon>
        <taxon>Embryophyta</taxon>
        <taxon>Tracheophyta</taxon>
        <taxon>Spermatophyta</taxon>
        <taxon>Magnoliopsida</taxon>
        <taxon>eudicotyledons</taxon>
        <taxon>Gunneridae</taxon>
        <taxon>Pentapetalae</taxon>
        <taxon>asterids</taxon>
        <taxon>campanulids</taxon>
        <taxon>Asterales</taxon>
        <taxon>Asteraceae</taxon>
        <taxon>Asteroideae</taxon>
        <taxon>Anthemideae</taxon>
        <taxon>Anthemidinae</taxon>
        <taxon>Tanacetum</taxon>
    </lineage>
</organism>
<proteinExistence type="predicted"/>
<dbReference type="SUPFAM" id="SSF56672">
    <property type="entry name" value="DNA/RNA polymerases"/>
    <property type="match status" value="1"/>
</dbReference>
<name>A0A6L2P4I2_TANCI</name>
<accession>A0A6L2P4I2</accession>
<dbReference type="EMBL" id="BKCJ010010578">
    <property type="protein sequence ID" value="GEU92222.1"/>
    <property type="molecule type" value="Genomic_DNA"/>
</dbReference>
<reference evidence="2" key="1">
    <citation type="journal article" date="2019" name="Sci. Rep.">
        <title>Draft genome of Tanacetum cinerariifolium, the natural source of mosquito coil.</title>
        <authorList>
            <person name="Yamashiro T."/>
            <person name="Shiraishi A."/>
            <person name="Satake H."/>
            <person name="Nakayama K."/>
        </authorList>
    </citation>
    <scope>NUCLEOTIDE SEQUENCE</scope>
</reference>
<comment type="caution">
    <text evidence="2">The sequence shown here is derived from an EMBL/GenBank/DDBJ whole genome shotgun (WGS) entry which is preliminary data.</text>
</comment>
<protein>
    <recommendedName>
        <fullName evidence="1">Reverse transcriptase Ty1/copia-type domain-containing protein</fullName>
    </recommendedName>
</protein>
<dbReference type="InterPro" id="IPR013103">
    <property type="entry name" value="RVT_2"/>
</dbReference>
<sequence length="437" mass="48925">MEMLRGTKARLVANGFNQKEGIDYKETLALVAKMVTMRTLLVVAVDKGYRIEQLDINNALLHGDLHEELGFKQSYVDTSLFTITYHGSFTTILVYVDDILIVGKDPVFISTIKKQLHTQLSIKDLGRLHYYLGIEFLRNSSGLSMTQRKHALELLECADVLDSKPIATPMDPIIKLNSTDGYLLPDPSTYRTLVGKFLYLTITRPNLSFAAQALSQYSHSPRSSHFDVLMIVLRYIKLCPGQGLFFPTRNNLQFTTYCDSDWASCVTTRRSVLGSPEAEDRALIDNTCEISWLKSLLLDLQVTIPTPSLIMYDNVSTIALANNPIHHARTKHIKIDCNFVRDKIKQGHISPCFVPSKFQLADILIKGLSRVLHYNCLSDLGICDPYTLPTCGGDNVTTQTANPNTPKVTAADPNTPTAQVQHLQRQATPSKMKILLH</sequence>
<dbReference type="PANTHER" id="PTHR11439">
    <property type="entry name" value="GAG-POL-RELATED RETROTRANSPOSON"/>
    <property type="match status" value="1"/>
</dbReference>
<dbReference type="PANTHER" id="PTHR11439:SF470">
    <property type="entry name" value="CYSTEINE-RICH RLK (RECEPTOR-LIKE PROTEIN KINASE) 8"/>
    <property type="match status" value="1"/>
</dbReference>
<feature type="domain" description="Reverse transcriptase Ty1/copia-type" evidence="1">
    <location>
        <begin position="68"/>
        <end position="170"/>
    </location>
</feature>
<dbReference type="AlphaFoldDB" id="A0A6L2P4I2"/>
<dbReference type="Pfam" id="PF07727">
    <property type="entry name" value="RVT_2"/>
    <property type="match status" value="1"/>
</dbReference>
<dbReference type="CDD" id="cd09272">
    <property type="entry name" value="RNase_HI_RT_Ty1"/>
    <property type="match status" value="1"/>
</dbReference>
<dbReference type="InterPro" id="IPR043502">
    <property type="entry name" value="DNA/RNA_pol_sf"/>
</dbReference>
<evidence type="ECO:0000259" key="1">
    <source>
        <dbReference type="Pfam" id="PF07727"/>
    </source>
</evidence>
<gene>
    <name evidence="2" type="ORF">Tci_064200</name>
</gene>
<evidence type="ECO:0000313" key="2">
    <source>
        <dbReference type="EMBL" id="GEU92222.1"/>
    </source>
</evidence>